<dbReference type="Proteomes" id="UP000070366">
    <property type="component" value="Unassembled WGS sequence"/>
</dbReference>
<dbReference type="CDD" id="cd07808">
    <property type="entry name" value="ASKHA_NBD_FGGY_EcXK-like"/>
    <property type="match status" value="1"/>
</dbReference>
<feature type="domain" description="Carbohydrate kinase FGGY N-terminal" evidence="4">
    <location>
        <begin position="3"/>
        <end position="242"/>
    </location>
</feature>
<evidence type="ECO:0000313" key="7">
    <source>
        <dbReference type="Proteomes" id="UP000070366"/>
    </source>
</evidence>
<dbReference type="AlphaFoldDB" id="A0A136Q6L2"/>
<dbReference type="GO" id="GO:0016301">
    <property type="term" value="F:kinase activity"/>
    <property type="evidence" value="ECO:0007669"/>
    <property type="project" value="UniProtKB-KW"/>
</dbReference>
<dbReference type="GO" id="GO:0005975">
    <property type="term" value="P:carbohydrate metabolic process"/>
    <property type="evidence" value="ECO:0007669"/>
    <property type="project" value="InterPro"/>
</dbReference>
<dbReference type="Gene3D" id="3.30.420.40">
    <property type="match status" value="2"/>
</dbReference>
<dbReference type="InterPro" id="IPR050406">
    <property type="entry name" value="FGGY_Carb_Kinase"/>
</dbReference>
<dbReference type="InterPro" id="IPR018484">
    <property type="entry name" value="FGGY_N"/>
</dbReference>
<keyword evidence="3 6" id="KW-0418">Kinase</keyword>
<dbReference type="InterPro" id="IPR043129">
    <property type="entry name" value="ATPase_NBD"/>
</dbReference>
<keyword evidence="2" id="KW-0808">Transferase</keyword>
<evidence type="ECO:0000259" key="4">
    <source>
        <dbReference type="Pfam" id="PF00370"/>
    </source>
</evidence>
<reference evidence="6 7" key="1">
    <citation type="submission" date="2016-02" db="EMBL/GenBank/DDBJ databases">
        <authorList>
            <person name="Wen L."/>
            <person name="He K."/>
            <person name="Yang H."/>
        </authorList>
    </citation>
    <scope>NUCLEOTIDE SEQUENCE [LARGE SCALE GENOMIC DNA]</scope>
    <source>
        <strain evidence="6 7">DSM 22607</strain>
    </source>
</reference>
<comment type="caution">
    <text evidence="6">The sequence shown here is derived from an EMBL/GenBank/DDBJ whole genome shotgun (WGS) entry which is preliminary data.</text>
</comment>
<dbReference type="STRING" id="626937.HMPREF3293_01027"/>
<sequence>MKYMLGIDIGSQSLRVFLFDEKLEAVSHRSTAQYIEVERPLWATQNANLWWPAICGSIRSILGETGVDPKDILSVGCCAHMHGAVPLDKQGELLDENIQLYCDKRTYELVGRLYQDGTAEELYETAGNIPATSWFGLKIRWIRENQPKLYDAIHKVLTPKDYINFKLTGMACIDPTEASGSLLLDVATGQWSDLLIRKIGIDREKLPAIVPATAVVGEVSRQAAAETGLYPGTKVAAGSGDMPTSMYISGIHRKNVIVDLSATTGVIACHSRHPILDRRLLNIHSPVSGWIVYRSLDGSGADYRWLRDTLAAREVYEAEKARADPYDYLSSLAEKTPAGANGLLFLPHFLGERTMGSMHSRGAFIGLHLGTELPIMTRALLEGVAFDLKRTIDVLEADNVRAEVVHHVSGAAKSPVWSQIKADIYQKPVYTLQGNEDSVLGAALLGGVAVGLFSSPAEAVDAAFSIKDIFEPNPCNKQLYEDLYHAFCQAHDALQPVYERLSIHY</sequence>
<feature type="domain" description="Carbohydrate kinase FGGY C-terminal" evidence="5">
    <location>
        <begin position="292"/>
        <end position="449"/>
    </location>
</feature>
<name>A0A136Q6L2_9FIRM</name>
<evidence type="ECO:0000256" key="1">
    <source>
        <dbReference type="ARBA" id="ARBA00009156"/>
    </source>
</evidence>
<organism evidence="6 7">
    <name type="scientific">Christensenella minuta</name>
    <dbReference type="NCBI Taxonomy" id="626937"/>
    <lineage>
        <taxon>Bacteria</taxon>
        <taxon>Bacillati</taxon>
        <taxon>Bacillota</taxon>
        <taxon>Clostridia</taxon>
        <taxon>Christensenellales</taxon>
        <taxon>Christensenellaceae</taxon>
        <taxon>Christensenella</taxon>
    </lineage>
</organism>
<dbReference type="KEGG" id="cmiu:B1H56_02055"/>
<dbReference type="InterPro" id="IPR000577">
    <property type="entry name" value="Carb_kinase_FGGY"/>
</dbReference>
<evidence type="ECO:0000313" key="6">
    <source>
        <dbReference type="EMBL" id="KXK66290.1"/>
    </source>
</evidence>
<dbReference type="PANTHER" id="PTHR43095">
    <property type="entry name" value="SUGAR KINASE"/>
    <property type="match status" value="1"/>
</dbReference>
<evidence type="ECO:0000256" key="3">
    <source>
        <dbReference type="ARBA" id="ARBA00022777"/>
    </source>
</evidence>
<dbReference type="Pfam" id="PF00370">
    <property type="entry name" value="FGGY_N"/>
    <property type="match status" value="1"/>
</dbReference>
<dbReference type="EMBL" id="LSZW01000047">
    <property type="protein sequence ID" value="KXK66290.1"/>
    <property type="molecule type" value="Genomic_DNA"/>
</dbReference>
<dbReference type="SUPFAM" id="SSF53067">
    <property type="entry name" value="Actin-like ATPase domain"/>
    <property type="match status" value="2"/>
</dbReference>
<dbReference type="PIRSF" id="PIRSF000538">
    <property type="entry name" value="GlpK"/>
    <property type="match status" value="1"/>
</dbReference>
<dbReference type="OrthoDB" id="9805576at2"/>
<protein>
    <submittedName>
        <fullName evidence="6">Carbohydrate kinase, FGGY family protein</fullName>
    </submittedName>
</protein>
<comment type="similarity">
    <text evidence="1">Belongs to the FGGY kinase family.</text>
</comment>
<dbReference type="InterPro" id="IPR018485">
    <property type="entry name" value="FGGY_C"/>
</dbReference>
<accession>A0A136Q6L2</accession>
<dbReference type="PANTHER" id="PTHR43095:SF5">
    <property type="entry name" value="XYLULOSE KINASE"/>
    <property type="match status" value="1"/>
</dbReference>
<keyword evidence="7" id="KW-1185">Reference proteome</keyword>
<dbReference type="Pfam" id="PF02782">
    <property type="entry name" value="FGGY_C"/>
    <property type="match status" value="1"/>
</dbReference>
<evidence type="ECO:0000259" key="5">
    <source>
        <dbReference type="Pfam" id="PF02782"/>
    </source>
</evidence>
<dbReference type="RefSeq" id="WP_066520570.1">
    <property type="nucleotide sequence ID" value="NZ_CABMOF010000003.1"/>
</dbReference>
<evidence type="ECO:0000256" key="2">
    <source>
        <dbReference type="ARBA" id="ARBA00022679"/>
    </source>
</evidence>
<proteinExistence type="inferred from homology"/>
<gene>
    <name evidence="6" type="ORF">HMPREF3293_01027</name>
</gene>